<feature type="binding site" evidence="9">
    <location>
        <begin position="172"/>
        <end position="173"/>
    </location>
    <ligand>
        <name>alpha-D-glucose 1-phosphate</name>
        <dbReference type="ChEBI" id="CHEBI:58601"/>
    </ligand>
</feature>
<dbReference type="InterPro" id="IPR011831">
    <property type="entry name" value="ADP-Glc_PPase"/>
</dbReference>
<evidence type="ECO:0000256" key="9">
    <source>
        <dbReference type="HAMAP-Rule" id="MF_00624"/>
    </source>
</evidence>
<reference evidence="12 13" key="1">
    <citation type="submission" date="2018-06" db="EMBL/GenBank/DDBJ databases">
        <authorList>
            <person name="Strepis N."/>
        </authorList>
    </citation>
    <scope>NUCLEOTIDE SEQUENCE [LARGE SCALE GENOMIC DNA]</scope>
    <source>
        <strain evidence="12">LUCI</strain>
    </source>
</reference>
<evidence type="ECO:0000256" key="4">
    <source>
        <dbReference type="ARBA" id="ARBA00022695"/>
    </source>
</evidence>
<evidence type="ECO:0000256" key="5">
    <source>
        <dbReference type="ARBA" id="ARBA00022741"/>
    </source>
</evidence>
<dbReference type="PROSITE" id="PS00809">
    <property type="entry name" value="ADP_GLC_PYROPHOSPH_2"/>
    <property type="match status" value="1"/>
</dbReference>
<feature type="binding site" evidence="9">
    <location>
        <position position="157"/>
    </location>
    <ligand>
        <name>alpha-D-glucose 1-phosphate</name>
        <dbReference type="ChEBI" id="CHEBI:58601"/>
    </ligand>
</feature>
<feature type="domain" description="Nucleotidyl transferase" evidence="10">
    <location>
        <begin position="1"/>
        <end position="252"/>
    </location>
</feature>
<dbReference type="GO" id="GO:0008878">
    <property type="term" value="F:glucose-1-phosphate adenylyltransferase activity"/>
    <property type="evidence" value="ECO:0007669"/>
    <property type="project" value="UniProtKB-UniRule"/>
</dbReference>
<evidence type="ECO:0000259" key="10">
    <source>
        <dbReference type="Pfam" id="PF00483"/>
    </source>
</evidence>
<keyword evidence="3 9" id="KW-0808">Transferase</keyword>
<dbReference type="InterPro" id="IPR011004">
    <property type="entry name" value="Trimer_LpxA-like_sf"/>
</dbReference>
<dbReference type="NCBIfam" id="NF003670">
    <property type="entry name" value="PRK05293.1"/>
    <property type="match status" value="1"/>
</dbReference>
<proteinExistence type="inferred from homology"/>
<keyword evidence="8 9" id="KW-0119">Carbohydrate metabolism</keyword>
<dbReference type="GO" id="GO:0005978">
    <property type="term" value="P:glycogen biosynthetic process"/>
    <property type="evidence" value="ECO:0007669"/>
    <property type="project" value="UniProtKB-UniRule"/>
</dbReference>
<evidence type="ECO:0000256" key="6">
    <source>
        <dbReference type="ARBA" id="ARBA00022840"/>
    </source>
</evidence>
<comment type="similarity">
    <text evidence="1 9">Belongs to the bacterial/plant glucose-1-phosphate adenylyltransferase family.</text>
</comment>
<dbReference type="HAMAP" id="MF_00624">
    <property type="entry name" value="GlgC"/>
    <property type="match status" value="1"/>
</dbReference>
<dbReference type="InterPro" id="IPR023049">
    <property type="entry name" value="GlgC_bac"/>
</dbReference>
<keyword evidence="2 9" id="KW-0321">Glycogen metabolism</keyword>
<dbReference type="Pfam" id="PF00483">
    <property type="entry name" value="NTP_transferase"/>
    <property type="match status" value="1"/>
</dbReference>
<dbReference type="CDD" id="cd02508">
    <property type="entry name" value="ADP_Glucose_PP"/>
    <property type="match status" value="1"/>
</dbReference>
<dbReference type="PROSITE" id="PS00810">
    <property type="entry name" value="ADP_GLC_PYROPHOSPH_3"/>
    <property type="match status" value="1"/>
</dbReference>
<evidence type="ECO:0000313" key="13">
    <source>
        <dbReference type="Proteomes" id="UP000277811"/>
    </source>
</evidence>
<keyword evidence="4 9" id="KW-0548">Nucleotidyltransferase</keyword>
<protein>
    <recommendedName>
        <fullName evidence="9">Glucose-1-phosphate adenylyltransferase</fullName>
        <ecNumber evidence="9">2.7.7.27</ecNumber>
    </recommendedName>
    <alternativeName>
        <fullName evidence="9">ADP-glucose pyrophosphorylase</fullName>
        <shortName evidence="9">ADPGlc PPase</shortName>
    </alternativeName>
    <alternativeName>
        <fullName evidence="9">ADP-glucose synthase</fullName>
    </alternativeName>
</protein>
<dbReference type="InterPro" id="IPR005836">
    <property type="entry name" value="ADP_Glu_pyroP_CS"/>
</dbReference>
<evidence type="ECO:0000256" key="3">
    <source>
        <dbReference type="ARBA" id="ARBA00022679"/>
    </source>
</evidence>
<keyword evidence="7 9" id="KW-0320">Glycogen biosynthesis</keyword>
<evidence type="ECO:0000256" key="1">
    <source>
        <dbReference type="ARBA" id="ARBA00010443"/>
    </source>
</evidence>
<dbReference type="AlphaFoldDB" id="A0A498R141"/>
<feature type="domain" description="Glucose-1-phosphate adenylyltransferase/Bifunctional protein GlmU-like C-terminal hexapeptide" evidence="11">
    <location>
        <begin position="281"/>
        <end position="372"/>
    </location>
</feature>
<dbReference type="PANTHER" id="PTHR43523">
    <property type="entry name" value="GLUCOSE-1-PHOSPHATE ADENYLYLTRANSFERASE-RELATED"/>
    <property type="match status" value="1"/>
</dbReference>
<dbReference type="PROSITE" id="PS00808">
    <property type="entry name" value="ADP_GLC_PYROPHOSPH_1"/>
    <property type="match status" value="1"/>
</dbReference>
<dbReference type="NCBIfam" id="TIGR02091">
    <property type="entry name" value="glgC"/>
    <property type="match status" value="1"/>
</dbReference>
<dbReference type="PANTHER" id="PTHR43523:SF2">
    <property type="entry name" value="GLUCOSE-1-PHOSPHATE ADENYLYLTRANSFERASE"/>
    <property type="match status" value="1"/>
</dbReference>
<keyword evidence="6 9" id="KW-0067">ATP-binding</keyword>
<gene>
    <name evidence="9" type="primary">glgC</name>
    <name evidence="12" type="ORF">LUCI_0247</name>
</gene>
<name>A0A498R141_9FIRM</name>
<sequence>MVLAGGQGSRLGILTKNLAKPAVPFGGKYRIIDFTLSNCYNSRIDTVGVLTQYQPLALNSYIGVGSPWDLERLDGGLFLLPPYMKEKGGEWYKGTANAVYQNIRFIEQYDPDYVLVLSGDHVYTMDYSAMLSYHKQKQAEATISVIEVPWEEAGRFGIMNADRDGKIAEFEEKPKKPKTNLASMGVYVFNWNLLKRYLQEDEQDPHSSHDFGKNIIPKMLHNGQRMLAYPFKGYWKDVGTVESLWEANMDLLCEEPLLDMYNEAWPIYCVNPVQPPHYVNATGRVCRSMIGGGCLVYGEVDHSVLFPGVSIGEGSKIRDCVIMPNARIGAGVHLERAIIGEESIVEDGCQIGCEEYADSRPHQSDVATGLTIIGENILIPQNCKIQKNTVVSPENWEQDQFVHLYVV</sequence>
<dbReference type="EMBL" id="UPPP01000052">
    <property type="protein sequence ID" value="VBB05041.1"/>
    <property type="molecule type" value="Genomic_DNA"/>
</dbReference>
<dbReference type="InterPro" id="IPR005835">
    <property type="entry name" value="NTP_transferase_dom"/>
</dbReference>
<dbReference type="Proteomes" id="UP000277811">
    <property type="component" value="Unassembled WGS sequence"/>
</dbReference>
<dbReference type="InterPro" id="IPR029044">
    <property type="entry name" value="Nucleotide-diphossugar_trans"/>
</dbReference>
<feature type="binding site" evidence="9">
    <location>
        <position position="92"/>
    </location>
    <ligand>
        <name>alpha-D-glucose 1-phosphate</name>
        <dbReference type="ChEBI" id="CHEBI:58601"/>
    </ligand>
</feature>
<keyword evidence="5 9" id="KW-0547">Nucleotide-binding</keyword>
<keyword evidence="13" id="KW-1185">Reference proteome</keyword>
<evidence type="ECO:0000259" key="11">
    <source>
        <dbReference type="Pfam" id="PF24894"/>
    </source>
</evidence>
<dbReference type="Gene3D" id="3.90.550.10">
    <property type="entry name" value="Spore Coat Polysaccharide Biosynthesis Protein SpsA, Chain A"/>
    <property type="match status" value="1"/>
</dbReference>
<accession>A0A498R141</accession>
<feature type="site" description="Could play a key role in the communication between the regulatory and the substrate sites" evidence="9">
    <location>
        <position position="52"/>
    </location>
</feature>
<organism evidence="12 13">
    <name type="scientific">Lucifera butyrica</name>
    <dbReference type="NCBI Taxonomy" id="1351585"/>
    <lineage>
        <taxon>Bacteria</taxon>
        <taxon>Bacillati</taxon>
        <taxon>Bacillota</taxon>
        <taxon>Negativicutes</taxon>
        <taxon>Veillonellales</taxon>
        <taxon>Veillonellaceae</taxon>
        <taxon>Lucifera</taxon>
    </lineage>
</organism>
<dbReference type="UniPathway" id="UPA00164"/>
<feature type="binding site" evidence="9">
    <location>
        <position position="183"/>
    </location>
    <ligand>
        <name>alpha-D-glucose 1-phosphate</name>
        <dbReference type="ChEBI" id="CHEBI:58601"/>
    </ligand>
</feature>
<feature type="site" description="Could play a key role in the communication between the regulatory and the substrate sites" evidence="9">
    <location>
        <position position="91"/>
    </location>
</feature>
<comment type="pathway">
    <text evidence="9">Glycan biosynthesis; glycogen biosynthesis.</text>
</comment>
<dbReference type="Gene3D" id="2.160.10.10">
    <property type="entry name" value="Hexapeptide repeat proteins"/>
    <property type="match status" value="1"/>
</dbReference>
<evidence type="ECO:0000313" key="12">
    <source>
        <dbReference type="EMBL" id="VBB05041.1"/>
    </source>
</evidence>
<comment type="catalytic activity">
    <reaction evidence="9">
        <text>alpha-D-glucose 1-phosphate + ATP + H(+) = ADP-alpha-D-glucose + diphosphate</text>
        <dbReference type="Rhea" id="RHEA:12120"/>
        <dbReference type="ChEBI" id="CHEBI:15378"/>
        <dbReference type="ChEBI" id="CHEBI:30616"/>
        <dbReference type="ChEBI" id="CHEBI:33019"/>
        <dbReference type="ChEBI" id="CHEBI:57498"/>
        <dbReference type="ChEBI" id="CHEBI:58601"/>
        <dbReference type="EC" id="2.7.7.27"/>
    </reaction>
</comment>
<evidence type="ECO:0000256" key="8">
    <source>
        <dbReference type="ARBA" id="ARBA00023277"/>
    </source>
</evidence>
<evidence type="ECO:0000256" key="2">
    <source>
        <dbReference type="ARBA" id="ARBA00022600"/>
    </source>
</evidence>
<comment type="function">
    <text evidence="9">Involved in the biosynthesis of ADP-glucose, a building block required for the elongation reactions to produce glycogen. Catalyzes the reaction between ATP and alpha-D-glucose 1-phosphate (G1P) to produce pyrophosphate and ADP-Glc.</text>
</comment>
<dbReference type="InterPro" id="IPR056818">
    <property type="entry name" value="GlmU/GlgC-like_hexapep"/>
</dbReference>
<comment type="subunit">
    <text evidence="9">Homotetramer.</text>
</comment>
<dbReference type="SUPFAM" id="SSF51161">
    <property type="entry name" value="Trimeric LpxA-like enzymes"/>
    <property type="match status" value="1"/>
</dbReference>
<dbReference type="SUPFAM" id="SSF53448">
    <property type="entry name" value="Nucleotide-diphospho-sugar transferases"/>
    <property type="match status" value="1"/>
</dbReference>
<dbReference type="GO" id="GO:0005524">
    <property type="term" value="F:ATP binding"/>
    <property type="evidence" value="ECO:0007669"/>
    <property type="project" value="UniProtKB-KW"/>
</dbReference>
<evidence type="ECO:0000256" key="7">
    <source>
        <dbReference type="ARBA" id="ARBA00023056"/>
    </source>
</evidence>
<dbReference type="EC" id="2.7.7.27" evidence="9"/>
<dbReference type="CDD" id="cd04651">
    <property type="entry name" value="LbH_G1P_AT_C"/>
    <property type="match status" value="1"/>
</dbReference>
<dbReference type="Pfam" id="PF24894">
    <property type="entry name" value="Hexapep_GlmU"/>
    <property type="match status" value="1"/>
</dbReference>